<dbReference type="InterPro" id="IPR009081">
    <property type="entry name" value="PP-bd_ACP"/>
</dbReference>
<keyword evidence="3" id="KW-0808">Transferase</keyword>
<dbReference type="InterPro" id="IPR014031">
    <property type="entry name" value="Ketoacyl_synth_C"/>
</dbReference>
<dbReference type="InterPro" id="IPR036736">
    <property type="entry name" value="ACP-like_sf"/>
</dbReference>
<dbReference type="InterPro" id="IPR016039">
    <property type="entry name" value="Thiolase-like"/>
</dbReference>
<feature type="active site" description="Proton donor; for dehydratase activity" evidence="5">
    <location>
        <position position="1057"/>
    </location>
</feature>
<keyword evidence="2" id="KW-0597">Phosphoprotein</keyword>
<dbReference type="InterPro" id="IPR016035">
    <property type="entry name" value="Acyl_Trfase/lysoPLipase"/>
</dbReference>
<evidence type="ECO:0000256" key="3">
    <source>
        <dbReference type="ARBA" id="ARBA00022679"/>
    </source>
</evidence>
<dbReference type="GO" id="GO:0006633">
    <property type="term" value="P:fatty acid biosynthetic process"/>
    <property type="evidence" value="ECO:0007669"/>
    <property type="project" value="TreeGrafter"/>
</dbReference>
<dbReference type="SMART" id="SM00827">
    <property type="entry name" value="PKS_AT"/>
    <property type="match status" value="1"/>
</dbReference>
<dbReference type="InterPro" id="IPR049900">
    <property type="entry name" value="PKS_mFAS_DH"/>
</dbReference>
<dbReference type="Pfam" id="PF00109">
    <property type="entry name" value="ketoacyl-synt"/>
    <property type="match status" value="1"/>
</dbReference>
<dbReference type="eggNOG" id="KOG1178">
    <property type="taxonomic scope" value="Eukaryota"/>
</dbReference>
<evidence type="ECO:0000256" key="5">
    <source>
        <dbReference type="PROSITE-ProRule" id="PRU01363"/>
    </source>
</evidence>
<evidence type="ECO:0000256" key="1">
    <source>
        <dbReference type="ARBA" id="ARBA00022450"/>
    </source>
</evidence>
<evidence type="ECO:0000259" key="7">
    <source>
        <dbReference type="PROSITE" id="PS52019"/>
    </source>
</evidence>
<dbReference type="PROSITE" id="PS52019">
    <property type="entry name" value="PKS_MFAS_DH"/>
    <property type="match status" value="1"/>
</dbReference>
<gene>
    <name evidence="8" type="primary">pks3</name>
    <name evidence="8" type="ORF">FOMPIDRAFT_129496</name>
</gene>
<proteinExistence type="predicted"/>
<feature type="domain" description="PKS/mFAS DH" evidence="7">
    <location>
        <begin position="856"/>
        <end position="1148"/>
    </location>
</feature>
<dbReference type="Pfam" id="PF07993">
    <property type="entry name" value="NAD_binding_4"/>
    <property type="match status" value="1"/>
</dbReference>
<dbReference type="PROSITE" id="PS52004">
    <property type="entry name" value="KS3_2"/>
    <property type="match status" value="1"/>
</dbReference>
<dbReference type="Gene3D" id="3.40.50.720">
    <property type="entry name" value="NAD(P)-binding Rossmann-like Domain"/>
    <property type="match status" value="3"/>
</dbReference>
<dbReference type="STRING" id="743788.S8FKI3"/>
<feature type="active site" description="Proton acceptor; for dehydratase activity" evidence="5">
    <location>
        <position position="889"/>
    </location>
</feature>
<dbReference type="Proteomes" id="UP000015241">
    <property type="component" value="Unassembled WGS sequence"/>
</dbReference>
<dbReference type="OrthoDB" id="329835at2759"/>
<dbReference type="InterPro" id="IPR032821">
    <property type="entry name" value="PKS_assoc"/>
</dbReference>
<dbReference type="Pfam" id="PF08659">
    <property type="entry name" value="KR"/>
    <property type="match status" value="1"/>
</dbReference>
<dbReference type="InterPro" id="IPR016036">
    <property type="entry name" value="Malonyl_transacylase_ACP-bd"/>
</dbReference>
<accession>S8FKI3</accession>
<name>S8FKI3_FOMSC</name>
<dbReference type="Gene3D" id="3.40.47.10">
    <property type="match status" value="2"/>
</dbReference>
<evidence type="ECO:0000256" key="2">
    <source>
        <dbReference type="ARBA" id="ARBA00022553"/>
    </source>
</evidence>
<dbReference type="InterPro" id="IPR049552">
    <property type="entry name" value="PKS_DH_N"/>
</dbReference>
<dbReference type="InterPro" id="IPR036291">
    <property type="entry name" value="NAD(P)-bd_dom_sf"/>
</dbReference>
<dbReference type="SUPFAM" id="SSF55048">
    <property type="entry name" value="Probable ACP-binding domain of malonyl-CoA ACP transacylase"/>
    <property type="match status" value="1"/>
</dbReference>
<dbReference type="eggNOG" id="KOG1202">
    <property type="taxonomic scope" value="Eukaryota"/>
</dbReference>
<feature type="domain" description="Ketosynthase family 3 (KS3)" evidence="6">
    <location>
        <begin position="6"/>
        <end position="395"/>
    </location>
</feature>
<dbReference type="InterPro" id="IPR014030">
    <property type="entry name" value="Ketoacyl_synth_N"/>
</dbReference>
<keyword evidence="4" id="KW-0511">Multifunctional enzyme</keyword>
<feature type="region of interest" description="N-terminal hotdog fold" evidence="5">
    <location>
        <begin position="856"/>
        <end position="977"/>
    </location>
</feature>
<reference evidence="8 9" key="1">
    <citation type="journal article" date="2012" name="Science">
        <title>The Paleozoic origin of enzymatic lignin decomposition reconstructed from 31 fungal genomes.</title>
        <authorList>
            <person name="Floudas D."/>
            <person name="Binder M."/>
            <person name="Riley R."/>
            <person name="Barry K."/>
            <person name="Blanchette R.A."/>
            <person name="Henrissat B."/>
            <person name="Martinez A.T."/>
            <person name="Otillar R."/>
            <person name="Spatafora J.W."/>
            <person name="Yadav J.S."/>
            <person name="Aerts A."/>
            <person name="Benoit I."/>
            <person name="Boyd A."/>
            <person name="Carlson A."/>
            <person name="Copeland A."/>
            <person name="Coutinho P.M."/>
            <person name="de Vries R.P."/>
            <person name="Ferreira P."/>
            <person name="Findley K."/>
            <person name="Foster B."/>
            <person name="Gaskell J."/>
            <person name="Glotzer D."/>
            <person name="Gorecki P."/>
            <person name="Heitman J."/>
            <person name="Hesse C."/>
            <person name="Hori C."/>
            <person name="Igarashi K."/>
            <person name="Jurgens J.A."/>
            <person name="Kallen N."/>
            <person name="Kersten P."/>
            <person name="Kohler A."/>
            <person name="Kuees U."/>
            <person name="Kumar T.K.A."/>
            <person name="Kuo A."/>
            <person name="LaButti K."/>
            <person name="Larrondo L.F."/>
            <person name="Lindquist E."/>
            <person name="Ling A."/>
            <person name="Lombard V."/>
            <person name="Lucas S."/>
            <person name="Lundell T."/>
            <person name="Martin R."/>
            <person name="McLaughlin D.J."/>
            <person name="Morgenstern I."/>
            <person name="Morin E."/>
            <person name="Murat C."/>
            <person name="Nagy L.G."/>
            <person name="Nolan M."/>
            <person name="Ohm R.A."/>
            <person name="Patyshakuliyeva A."/>
            <person name="Rokas A."/>
            <person name="Ruiz-Duenas F.J."/>
            <person name="Sabat G."/>
            <person name="Salamov A."/>
            <person name="Samejima M."/>
            <person name="Schmutz J."/>
            <person name="Slot J.C."/>
            <person name="St John F."/>
            <person name="Stenlid J."/>
            <person name="Sun H."/>
            <person name="Sun S."/>
            <person name="Syed K."/>
            <person name="Tsang A."/>
            <person name="Wiebenga A."/>
            <person name="Young D."/>
            <person name="Pisabarro A."/>
            <person name="Eastwood D.C."/>
            <person name="Martin F."/>
            <person name="Cullen D."/>
            <person name="Grigoriev I.V."/>
            <person name="Hibbett D.S."/>
        </authorList>
    </citation>
    <scope>NUCLEOTIDE SEQUENCE</scope>
    <source>
        <strain evidence="9">FP-58527</strain>
    </source>
</reference>
<feature type="region of interest" description="C-terminal hotdog fold" evidence="5">
    <location>
        <begin position="992"/>
        <end position="1148"/>
    </location>
</feature>
<dbReference type="InterPro" id="IPR014043">
    <property type="entry name" value="Acyl_transferase_dom"/>
</dbReference>
<dbReference type="Gene3D" id="3.10.129.110">
    <property type="entry name" value="Polyketide synthase dehydratase"/>
    <property type="match status" value="1"/>
</dbReference>
<evidence type="ECO:0000313" key="9">
    <source>
        <dbReference type="Proteomes" id="UP000015241"/>
    </source>
</evidence>
<dbReference type="PANTHER" id="PTHR43775:SF37">
    <property type="entry name" value="SI:DKEY-61P9.11"/>
    <property type="match status" value="1"/>
</dbReference>
<dbReference type="InterPro" id="IPR042104">
    <property type="entry name" value="PKS_dehydratase_sf"/>
</dbReference>
<sequence>MPSDHHFPVAIVGISAEFPSGNWNKENIDYNSFYEFLLRGREAYEKIPQERFNIHTLKGTASGQVVTDTGAFLKHIGLFDPNEFGITNKDARLMNLGTRKLLEITFLALIDSGINYRGRNIGCYMSAVAHDMFSVSGHDDTEARGAFSGGPAMIANRVSYHLDLRGPSIPVDTACSSTLYATHLAVQALRNGECEAAVVGGCQLNHRFSEWLMYTQGGILSPDGKCKPFDASADGFGRGEAAVSIVLKPLDSALRDRDKIYAAILGTGVSSSGSLAPVNAPVASAQYDAMRRAFAQALRSPKEVDFIELHATGMHTEIAAFLASLCKVCHILEHGVIPPTVNFSVPNPAIRWAEYSLRVPDAPEMLGVRSPSGRALISMSSSGIGGANGHCVIEAHPSNVDGVVRMWSCDGSMVPSLLIAGGLSPRSASAVANSIKSILANQDRARMGRALGRRARSMQWKAYSVTSAGQIPRFSEPVLAPKVAPEIIFVFSGQGPQHWNMGRELFRTCAPFHDTLVELDAVFASVTGKSLITDIGLFGDLTTSVALGDVWPISVTLPALTALQIALVDTLSAIGVKPDVLVGHSAGETAVMYASGAVSKAMALELSIARGRAMQSMEAHDGAMAAVACSAARAKQIIAEVMAELGPAVIEVGCFNAPNSVTLSGSTKHILFAVQRAKEAGILATQLRTQIPVHSSMMSLCQMEYQGHVGEVFKKYVVRPTKVETFSAFTGGKHSTTYDAQYSWGSTLGPVMFDTAVEAVHAQHPHAVFVEIGPHPVLSAYITATVGQGVTVLSPLKWSKSSEVGDLTPFLDFIGRLVCMGYSGADMDVLYGTAESRGVGLPPYPFARKEIPYVAPTFEIARQRQARNGPLNYPQLQINMQTHPGLAEHVIMNEPIMPAAGFLEMALEFGAKSLWDVQFHSMLPLSSERPLPVDVKLEGSKWSICSAAAAGDFTNIWPPTYNRVHAAGYLSMDCELDRNPPVVPLDTIRQRLKKLEMKGFYNHLSVFANYGPTYRRVLSCYHGLDASGREELLVEIRGSGSDLNDLSEYRLHPAILDAALHVSVHPLITGAMAHGHYYLPSKIGTLVIHDTLAQGIPEAIYAYCVSLRTHDGTSESLTYDFKITNEHGVVLCTIEALEVAVHGRIPLMVQDRYEVAYRQLNVRVSEHPNTGSGTAGVDMTAIFDGVCLIFSHHYLGRGHEMSLQQAVRSLDPSAKLSLCFVASEDINGDAILGFTRSLRKEYQSWRVYCVVFPTSQSLNQCEQTARSLCGHPLAEEEMLLHEDGSVYVSRLVSSSAPKRTVTFNPADPWVYRNSTLWQAHKSNVPSGHVLVHVLGTSNTTLSCRTFIGCVDGSTSLYLGITFDALSNYILAHRGSLLKLGNGYNTNCGPHGIAAVIAVLAIGHSTFKDPSRFQDSHVLVTHADTGIGNSVCQLYKSRGLRVVRLMSQASVTETRAALSLRPKVVVSGRQEPTRSDVDQIVHRLQTAKMFQWDDPETGLARILREDPWAIGDALELAISEPLNISEVFSPPLELLVMAPPDEVPSLIPMFDPEKAYILVGGVGALGMHIAHWMYKNGAREIILTSRSGTAHLVPKEEFVALRILRYLRSQDDLVLRTEAIDASSIEQTTNLVATIKKPIGGCMIMTAILIDRTFVTQTVDTFEAAFVAKTAAFETLEKAIDINSLDFLLAFSSVAGLLGNAGQTNYSSANTALTGLTRRYRNAATIVPPMINDTGIFLTVAATDSMKLSRLRHLISWAMTSEELCEYIGDALMKLREGPLWQYVPNFDWSVVQRFSGPSPLFDHLVIETTSTTVGQVSGDVTQRSLSDIICEVLDIDAEDISPDVPLTSYGLDSLSATALSHALEPYMKISQLQLLADVTLDNLEHLRVESSRGSDTVGGVSAAANGLDSLTRVKVQEMVQLLQKYSSDLPSRNSTGRVDMDKVVFLTGATGSIGSQVLAHLLRDCSSTKIMAIVRRDSSGATPMDRLLEVFNARNLDVSALSSHKLTVWEGDISESMFGLPSAAYEELLFSVTHVIHLAWPIELLSQLSSFELAIRGVRNIIDFAVSSEAQVKLLFASTTGMIRKTQDGEPAPEMLVEDPSVAVSSGYYESKWVAERLITLAVEKNICSSTIVRICQLSGSVNGTWRVSEWVPSMVSASIALGCLPDASGNISWLPVDVAAVILVEFMASSAQVLHLSSPRPVAWSEVFSHFATTLGLPLVPYADWITRLELGLVSSGDVSMVRCLEHGLRLLDVFRFAADPNDPRPDVMSKFNPQVDITHGLEVSTTLRDRSIREIGLEEVSRWVNYWRVIRFIPFA</sequence>
<dbReference type="InterPro" id="IPR001227">
    <property type="entry name" value="Ac_transferase_dom_sf"/>
</dbReference>
<dbReference type="InterPro" id="IPR013120">
    <property type="entry name" value="FAR_NAD-bd"/>
</dbReference>
<dbReference type="InterPro" id="IPR057326">
    <property type="entry name" value="KR_dom"/>
</dbReference>
<dbReference type="Gene3D" id="1.10.1200.10">
    <property type="entry name" value="ACP-like"/>
    <property type="match status" value="1"/>
</dbReference>
<dbReference type="SUPFAM" id="SSF47336">
    <property type="entry name" value="ACP-like"/>
    <property type="match status" value="1"/>
</dbReference>
<dbReference type="HOGENOM" id="CLU_000022_31_0_1"/>
<dbReference type="SUPFAM" id="SSF52151">
    <property type="entry name" value="FabD/lysophospholipase-like"/>
    <property type="match status" value="1"/>
</dbReference>
<dbReference type="SMART" id="SM00822">
    <property type="entry name" value="PKS_KR"/>
    <property type="match status" value="1"/>
</dbReference>
<dbReference type="CDD" id="cd00833">
    <property type="entry name" value="PKS"/>
    <property type="match status" value="1"/>
</dbReference>
<dbReference type="SMART" id="SM00825">
    <property type="entry name" value="PKS_KS"/>
    <property type="match status" value="1"/>
</dbReference>
<dbReference type="InterPro" id="IPR049551">
    <property type="entry name" value="PKS_DH_C"/>
</dbReference>
<dbReference type="InterPro" id="IPR006162">
    <property type="entry name" value="Ppantetheine_attach_site"/>
</dbReference>
<dbReference type="GO" id="GO:0004312">
    <property type="term" value="F:fatty acid synthase activity"/>
    <property type="evidence" value="ECO:0007669"/>
    <property type="project" value="TreeGrafter"/>
</dbReference>
<evidence type="ECO:0000313" key="8">
    <source>
        <dbReference type="EMBL" id="EPS98824.1"/>
    </source>
</evidence>
<dbReference type="SUPFAM" id="SSF53901">
    <property type="entry name" value="Thiolase-like"/>
    <property type="match status" value="1"/>
</dbReference>
<organism evidence="8 9">
    <name type="scientific">Fomitopsis schrenkii</name>
    <name type="common">Brown rot fungus</name>
    <dbReference type="NCBI Taxonomy" id="2126942"/>
    <lineage>
        <taxon>Eukaryota</taxon>
        <taxon>Fungi</taxon>
        <taxon>Dikarya</taxon>
        <taxon>Basidiomycota</taxon>
        <taxon>Agaricomycotina</taxon>
        <taxon>Agaricomycetes</taxon>
        <taxon>Polyporales</taxon>
        <taxon>Fomitopsis</taxon>
    </lineage>
</organism>
<dbReference type="InterPro" id="IPR013968">
    <property type="entry name" value="PKS_KR"/>
</dbReference>
<dbReference type="SUPFAM" id="SSF51735">
    <property type="entry name" value="NAD(P)-binding Rossmann-fold domains"/>
    <property type="match status" value="2"/>
</dbReference>
<dbReference type="InterPro" id="IPR050091">
    <property type="entry name" value="PKS_NRPS_Biosynth_Enz"/>
</dbReference>
<dbReference type="PROSITE" id="PS00012">
    <property type="entry name" value="PHOSPHOPANTETHEINE"/>
    <property type="match status" value="1"/>
</dbReference>
<dbReference type="Pfam" id="PF02801">
    <property type="entry name" value="Ketoacyl-synt_C"/>
    <property type="match status" value="1"/>
</dbReference>
<dbReference type="Pfam" id="PF14765">
    <property type="entry name" value="PS-DH"/>
    <property type="match status" value="1"/>
</dbReference>
<evidence type="ECO:0000256" key="4">
    <source>
        <dbReference type="ARBA" id="ARBA00023268"/>
    </source>
</evidence>
<dbReference type="Pfam" id="PF21089">
    <property type="entry name" value="PKS_DH_N"/>
    <property type="match status" value="1"/>
</dbReference>
<dbReference type="EMBL" id="KE504161">
    <property type="protein sequence ID" value="EPS98824.1"/>
    <property type="molecule type" value="Genomic_DNA"/>
</dbReference>
<keyword evidence="9" id="KW-1185">Reference proteome</keyword>
<protein>
    <submittedName>
        <fullName evidence="8">Polyketide synthase</fullName>
    </submittedName>
</protein>
<dbReference type="Pfam" id="PF00550">
    <property type="entry name" value="PP-binding"/>
    <property type="match status" value="1"/>
</dbReference>
<dbReference type="InterPro" id="IPR020807">
    <property type="entry name" value="PKS_DH"/>
</dbReference>
<dbReference type="Gene3D" id="3.40.366.10">
    <property type="entry name" value="Malonyl-Coenzyme A Acyl Carrier Protein, domain 2"/>
    <property type="match status" value="1"/>
</dbReference>
<dbReference type="GO" id="GO:0044550">
    <property type="term" value="P:secondary metabolite biosynthetic process"/>
    <property type="evidence" value="ECO:0007669"/>
    <property type="project" value="UniProtKB-ARBA"/>
</dbReference>
<dbReference type="InParanoid" id="S8FKI3"/>
<dbReference type="SMART" id="SM00826">
    <property type="entry name" value="PKS_DH"/>
    <property type="match status" value="1"/>
</dbReference>
<keyword evidence="1" id="KW-0596">Phosphopantetheine</keyword>
<dbReference type="Pfam" id="PF16197">
    <property type="entry name" value="KAsynt_C_assoc"/>
    <property type="match status" value="1"/>
</dbReference>
<dbReference type="Pfam" id="PF00698">
    <property type="entry name" value="Acyl_transf_1"/>
    <property type="match status" value="1"/>
</dbReference>
<dbReference type="PANTHER" id="PTHR43775">
    <property type="entry name" value="FATTY ACID SYNTHASE"/>
    <property type="match status" value="1"/>
</dbReference>
<dbReference type="InterPro" id="IPR020841">
    <property type="entry name" value="PKS_Beta-ketoAc_synthase_dom"/>
</dbReference>
<evidence type="ECO:0000259" key="6">
    <source>
        <dbReference type="PROSITE" id="PS52004"/>
    </source>
</evidence>